<evidence type="ECO:0000313" key="2">
    <source>
        <dbReference type="Proteomes" id="UP000053660"/>
    </source>
</evidence>
<keyword evidence="2" id="KW-1185">Reference proteome</keyword>
<reference evidence="1 2" key="1">
    <citation type="submission" date="2014-03" db="EMBL/GenBank/DDBJ databases">
        <title>Draft genome of the hookworm Oesophagostomum dentatum.</title>
        <authorList>
            <person name="Mitreva M."/>
        </authorList>
    </citation>
    <scope>NUCLEOTIDE SEQUENCE [LARGE SCALE GENOMIC DNA]</scope>
    <source>
        <strain evidence="1 2">OD-Hann</strain>
    </source>
</reference>
<dbReference type="EMBL" id="KN560570">
    <property type="protein sequence ID" value="KHJ86390.1"/>
    <property type="molecule type" value="Genomic_DNA"/>
</dbReference>
<dbReference type="OrthoDB" id="5795513at2759"/>
<name>A0A0B1ST41_OESDE</name>
<proteinExistence type="predicted"/>
<evidence type="ECO:0000313" key="1">
    <source>
        <dbReference type="EMBL" id="KHJ86390.1"/>
    </source>
</evidence>
<sequence>MLPNDSRGCRQLYVICNTPPGYARSVMVFNDTPPGKVGKNVRDLIICWKAMWYDFG</sequence>
<protein>
    <submittedName>
        <fullName evidence="1">Uncharacterized protein</fullName>
    </submittedName>
</protein>
<dbReference type="AlphaFoldDB" id="A0A0B1ST41"/>
<organism evidence="1 2">
    <name type="scientific">Oesophagostomum dentatum</name>
    <name type="common">Nodular worm</name>
    <dbReference type="NCBI Taxonomy" id="61180"/>
    <lineage>
        <taxon>Eukaryota</taxon>
        <taxon>Metazoa</taxon>
        <taxon>Ecdysozoa</taxon>
        <taxon>Nematoda</taxon>
        <taxon>Chromadorea</taxon>
        <taxon>Rhabditida</taxon>
        <taxon>Rhabditina</taxon>
        <taxon>Rhabditomorpha</taxon>
        <taxon>Strongyloidea</taxon>
        <taxon>Strongylidae</taxon>
        <taxon>Oesophagostomum</taxon>
    </lineage>
</organism>
<gene>
    <name evidence="1" type="ORF">OESDEN_13865</name>
</gene>
<dbReference type="Proteomes" id="UP000053660">
    <property type="component" value="Unassembled WGS sequence"/>
</dbReference>
<accession>A0A0B1ST41</accession>